<comment type="caution">
    <text evidence="2">The sequence shown here is derived from an EMBL/GenBank/DDBJ whole genome shotgun (WGS) entry which is preliminary data.</text>
</comment>
<name>A0A9P5RPW0_9FUNG</name>
<reference evidence="2" key="1">
    <citation type="journal article" date="2020" name="Fungal Divers.">
        <title>Resolving the Mortierellaceae phylogeny through synthesis of multi-gene phylogenetics and phylogenomics.</title>
        <authorList>
            <person name="Vandepol N."/>
            <person name="Liber J."/>
            <person name="Desiro A."/>
            <person name="Na H."/>
            <person name="Kennedy M."/>
            <person name="Barry K."/>
            <person name="Grigoriev I.V."/>
            <person name="Miller A.N."/>
            <person name="O'Donnell K."/>
            <person name="Stajich J.E."/>
            <person name="Bonito G."/>
        </authorList>
    </citation>
    <scope>NUCLEOTIDE SEQUENCE</scope>
    <source>
        <strain evidence="2">NRRL 6426</strain>
    </source>
</reference>
<evidence type="ECO:0000256" key="1">
    <source>
        <dbReference type="SAM" id="MobiDB-lite"/>
    </source>
</evidence>
<dbReference type="EMBL" id="JAAAUQ010001330">
    <property type="protein sequence ID" value="KAF9140163.1"/>
    <property type="molecule type" value="Genomic_DNA"/>
</dbReference>
<feature type="compositionally biased region" description="Acidic residues" evidence="1">
    <location>
        <begin position="109"/>
        <end position="121"/>
    </location>
</feature>
<organism evidence="2 3">
    <name type="scientific">Linnemannia schmuckeri</name>
    <dbReference type="NCBI Taxonomy" id="64567"/>
    <lineage>
        <taxon>Eukaryota</taxon>
        <taxon>Fungi</taxon>
        <taxon>Fungi incertae sedis</taxon>
        <taxon>Mucoromycota</taxon>
        <taxon>Mortierellomycotina</taxon>
        <taxon>Mortierellomycetes</taxon>
        <taxon>Mortierellales</taxon>
        <taxon>Mortierellaceae</taxon>
        <taxon>Linnemannia</taxon>
    </lineage>
</organism>
<feature type="region of interest" description="Disordered" evidence="1">
    <location>
        <begin position="1"/>
        <end position="61"/>
    </location>
</feature>
<proteinExistence type="predicted"/>
<sequence length="149" mass="16122">MFSTTPIGFRDAIKIKADTSDANQSPTSPMSRRSSKSSSSSASSPSLLFPDSSQMRAADGAQAAVISGDDGAFARMQIREDGTAQDQDDVAMFYHHSYSQSHFGSDQQEQGEGEGEGEDGDDSQHDHDYNEDGIALREDQVPVKKRKSL</sequence>
<gene>
    <name evidence="2" type="ORF">BG015_001777</name>
</gene>
<keyword evidence="3" id="KW-1185">Reference proteome</keyword>
<feature type="compositionally biased region" description="Basic and acidic residues" evidence="1">
    <location>
        <begin position="122"/>
        <end position="142"/>
    </location>
</feature>
<evidence type="ECO:0000313" key="3">
    <source>
        <dbReference type="Proteomes" id="UP000748756"/>
    </source>
</evidence>
<protein>
    <submittedName>
        <fullName evidence="2">Uncharacterized protein</fullName>
    </submittedName>
</protein>
<evidence type="ECO:0000313" key="2">
    <source>
        <dbReference type="EMBL" id="KAF9140163.1"/>
    </source>
</evidence>
<accession>A0A9P5RPW0</accession>
<dbReference type="Proteomes" id="UP000748756">
    <property type="component" value="Unassembled WGS sequence"/>
</dbReference>
<feature type="compositionally biased region" description="Low complexity" evidence="1">
    <location>
        <begin position="25"/>
        <end position="53"/>
    </location>
</feature>
<dbReference type="AlphaFoldDB" id="A0A9P5RPW0"/>
<feature type="region of interest" description="Disordered" evidence="1">
    <location>
        <begin position="80"/>
        <end position="149"/>
    </location>
</feature>